<evidence type="ECO:0000256" key="1">
    <source>
        <dbReference type="ARBA" id="ARBA00007698"/>
    </source>
</evidence>
<proteinExistence type="inferred from homology"/>
<dbReference type="GO" id="GO:0006412">
    <property type="term" value="P:translation"/>
    <property type="evidence" value="ECO:0007669"/>
    <property type="project" value="InterPro"/>
</dbReference>
<dbReference type="RefSeq" id="YP_009051096.1">
    <property type="nucleotide sequence ID" value="NC_024665.1"/>
</dbReference>
<dbReference type="GO" id="GO:1990904">
    <property type="term" value="C:ribonucleoprotein complex"/>
    <property type="evidence" value="ECO:0007669"/>
    <property type="project" value="UniProtKB-KW"/>
</dbReference>
<keyword evidence="8" id="KW-0934">Plastid</keyword>
<keyword evidence="2 7" id="KW-0699">rRNA-binding</keyword>
<dbReference type="GeneID" id="20005590"/>
<evidence type="ECO:0000256" key="6">
    <source>
        <dbReference type="RuleBase" id="RU000561"/>
    </source>
</evidence>
<comment type="similarity">
    <text evidence="1 6">Belongs to the bacterial ribosomal protein bL20 family.</text>
</comment>
<dbReference type="NCBIfam" id="TIGR01032">
    <property type="entry name" value="rplT_bact"/>
    <property type="match status" value="1"/>
</dbReference>
<dbReference type="PRINTS" id="PR00062">
    <property type="entry name" value="RIBOSOMALL20"/>
</dbReference>
<dbReference type="GO" id="GO:0019843">
    <property type="term" value="F:rRNA binding"/>
    <property type="evidence" value="ECO:0007669"/>
    <property type="project" value="UniProtKB-KW"/>
</dbReference>
<dbReference type="Gene3D" id="1.10.1900.20">
    <property type="entry name" value="Ribosomal protein L20"/>
    <property type="match status" value="1"/>
</dbReference>
<evidence type="ECO:0000256" key="2">
    <source>
        <dbReference type="ARBA" id="ARBA00022730"/>
    </source>
</evidence>
<dbReference type="KEGG" id="gsl:JL72_p114"/>
<evidence type="ECO:0000256" key="3">
    <source>
        <dbReference type="ARBA" id="ARBA00022884"/>
    </source>
</evidence>
<dbReference type="InterPro" id="IPR005813">
    <property type="entry name" value="Ribosomal_bL20"/>
</dbReference>
<comment type="function">
    <text evidence="7">Binds directly to 23S ribosomal RNA and is necessary for the in vitro assembly process of the 50S ribosomal subunit. It is not involved in the protein synthesizing functions of that subunit.</text>
</comment>
<dbReference type="InterPro" id="IPR035566">
    <property type="entry name" value="Ribosomal_protein_bL20_C"/>
</dbReference>
<dbReference type="InterPro" id="IPR049946">
    <property type="entry name" value="RIBOSOMAL_L20_CS"/>
</dbReference>
<reference evidence="8" key="1">
    <citation type="journal article" date="2015" name="Genome Biol. Evol.">
        <title>Extreme features of the Galdieria sulphuraria organellar genomes: a consequence of polyextremophily?</title>
        <authorList>
            <person name="Jain K."/>
            <person name="Krause K."/>
            <person name="Grewe F."/>
            <person name="Nelson G.F."/>
            <person name="Weber A.P."/>
            <person name="Christensen A.C."/>
            <person name="Mower J.P."/>
        </authorList>
    </citation>
    <scope>NUCLEOTIDE SEQUENCE</scope>
    <source>
        <strain evidence="8">074W</strain>
    </source>
</reference>
<geneLocation type="plastid" evidence="8"/>
<evidence type="ECO:0000313" key="8">
    <source>
        <dbReference type="EMBL" id="AIG92539.1"/>
    </source>
</evidence>
<protein>
    <recommendedName>
        <fullName evidence="7">50S ribosomal protein L20</fullName>
    </recommendedName>
</protein>
<dbReference type="PANTHER" id="PTHR10986">
    <property type="entry name" value="39S RIBOSOMAL PROTEIN L20"/>
    <property type="match status" value="1"/>
</dbReference>
<dbReference type="CDD" id="cd07026">
    <property type="entry name" value="Ribosomal_L20"/>
    <property type="match status" value="1"/>
</dbReference>
<evidence type="ECO:0000256" key="4">
    <source>
        <dbReference type="ARBA" id="ARBA00022980"/>
    </source>
</evidence>
<gene>
    <name evidence="8" type="primary">rpl20</name>
</gene>
<dbReference type="HAMAP" id="MF_00382">
    <property type="entry name" value="Ribosomal_bL20"/>
    <property type="match status" value="1"/>
</dbReference>
<dbReference type="EMBL" id="KJ700459">
    <property type="protein sequence ID" value="AIG92539.1"/>
    <property type="molecule type" value="Genomic_DNA"/>
</dbReference>
<dbReference type="FunFam" id="1.10.1900.20:FF:000001">
    <property type="entry name" value="50S ribosomal protein L20"/>
    <property type="match status" value="1"/>
</dbReference>
<keyword evidence="3 7" id="KW-0694">RNA-binding</keyword>
<sequence>MTRVKRGNVAIKRRKKILRLAKGYRGSHSKLFRIANQQVMKALKYAYTGRKLKKRNFRSLWIIRINAALRQKNLKYNNFIAMLKRQNIALNRKVISQLAVIDNETFDCLIEKIKK</sequence>
<evidence type="ECO:0000256" key="7">
    <source>
        <dbReference type="RuleBase" id="RU004311"/>
    </source>
</evidence>
<name>A0A075W7W8_GALSU</name>
<dbReference type="SUPFAM" id="SSF74731">
    <property type="entry name" value="Ribosomal protein L20"/>
    <property type="match status" value="1"/>
</dbReference>
<dbReference type="Pfam" id="PF00453">
    <property type="entry name" value="Ribosomal_L20"/>
    <property type="match status" value="1"/>
</dbReference>
<dbReference type="AlphaFoldDB" id="A0A075W7W8"/>
<dbReference type="GO" id="GO:0005840">
    <property type="term" value="C:ribosome"/>
    <property type="evidence" value="ECO:0007669"/>
    <property type="project" value="UniProtKB-KW"/>
</dbReference>
<accession>A0A075W7W8</accession>
<dbReference type="PROSITE" id="PS00937">
    <property type="entry name" value="RIBOSOMAL_L20"/>
    <property type="match status" value="1"/>
</dbReference>
<keyword evidence="5 6" id="KW-0687">Ribonucleoprotein</keyword>
<keyword evidence="4 6" id="KW-0689">Ribosomal protein</keyword>
<organism evidence="8">
    <name type="scientific">Galdieria sulphuraria</name>
    <name type="common">Red alga</name>
    <dbReference type="NCBI Taxonomy" id="130081"/>
    <lineage>
        <taxon>Eukaryota</taxon>
        <taxon>Rhodophyta</taxon>
        <taxon>Bangiophyceae</taxon>
        <taxon>Galdieriales</taxon>
        <taxon>Galdieriaceae</taxon>
        <taxon>Galdieria</taxon>
    </lineage>
</organism>
<evidence type="ECO:0000256" key="5">
    <source>
        <dbReference type="ARBA" id="ARBA00023274"/>
    </source>
</evidence>
<dbReference type="Gene3D" id="6.10.160.10">
    <property type="match status" value="1"/>
</dbReference>
<dbReference type="GO" id="GO:0003735">
    <property type="term" value="F:structural constituent of ribosome"/>
    <property type="evidence" value="ECO:0007669"/>
    <property type="project" value="InterPro"/>
</dbReference>